<feature type="transmembrane region" description="Helical" evidence="8">
    <location>
        <begin position="168"/>
        <end position="187"/>
    </location>
</feature>
<evidence type="ECO:0000256" key="1">
    <source>
        <dbReference type="ARBA" id="ARBA00004651"/>
    </source>
</evidence>
<protein>
    <submittedName>
        <fullName evidence="10">MFS transporter</fullName>
    </submittedName>
</protein>
<feature type="transmembrane region" description="Helical" evidence="8">
    <location>
        <begin position="436"/>
        <end position="458"/>
    </location>
</feature>
<sequence length="499" mass="51354">MSTDTADAAWRRRALVPVLVYLIAVMAVISSLGSPLIPTIAAADHVPLSEAQWSLTITLLVGAVATPTMGRLGDGPLRRPLILLALSIVLVGSVLAALPFGFGPLVTGRALQGVGLGLSPLTIATAQDSLPAERSRSTIALLSITTVAGVGLGYPSTGLITEGFGYHASFWFGALFSGVALVSAVFVVPRTRHLASRPFDVVGAVLFGAVLAGLLLVLSEGESWGWTSPALLGLLVASLACLAVWIVYELRIGQPLVDLRKLRNRVVLTADAIGLVAGIGMYLLLSLVTRLAQSPTGADHGFGVSVVVTGLILLPFSAGSLLASRAIPLVADRLSWRLTLPLSCVVILGSMLLFSLSRSGLWELFLVMGVAGLGVGCVFALVPGLIVNSVAAREVGSAMGFNQVLRYVGFSTGSALSATVLESHTMAGHVLPDPSGYGAAAMLGCVICVIAAVVAVVLPGRRRSEPGVPARAEGTSAAVQAQRLDPESPTPTKADQVCG</sequence>
<evidence type="ECO:0000256" key="2">
    <source>
        <dbReference type="ARBA" id="ARBA00022448"/>
    </source>
</evidence>
<keyword evidence="5 8" id="KW-0472">Membrane</keyword>
<evidence type="ECO:0000256" key="5">
    <source>
        <dbReference type="ARBA" id="ARBA00023136"/>
    </source>
</evidence>
<keyword evidence="3 8" id="KW-0812">Transmembrane</keyword>
<keyword evidence="11" id="KW-1185">Reference proteome</keyword>
<dbReference type="SUPFAM" id="SSF103473">
    <property type="entry name" value="MFS general substrate transporter"/>
    <property type="match status" value="2"/>
</dbReference>
<evidence type="ECO:0000256" key="8">
    <source>
        <dbReference type="SAM" id="Phobius"/>
    </source>
</evidence>
<evidence type="ECO:0000313" key="11">
    <source>
        <dbReference type="Proteomes" id="UP001183809"/>
    </source>
</evidence>
<feature type="transmembrane region" description="Helical" evidence="8">
    <location>
        <begin position="53"/>
        <end position="69"/>
    </location>
</feature>
<keyword evidence="2" id="KW-0813">Transport</keyword>
<dbReference type="InterPro" id="IPR020846">
    <property type="entry name" value="MFS_dom"/>
</dbReference>
<evidence type="ECO:0000313" key="10">
    <source>
        <dbReference type="EMBL" id="MDT0465448.1"/>
    </source>
</evidence>
<dbReference type="InterPro" id="IPR011701">
    <property type="entry name" value="MFS"/>
</dbReference>
<dbReference type="EMBL" id="JAVREY010000024">
    <property type="protein sequence ID" value="MDT0465448.1"/>
    <property type="molecule type" value="Genomic_DNA"/>
</dbReference>
<feature type="transmembrane region" description="Helical" evidence="8">
    <location>
        <begin position="230"/>
        <end position="248"/>
    </location>
</feature>
<proteinExistence type="predicted"/>
<reference evidence="11" key="1">
    <citation type="submission" date="2023-07" db="EMBL/GenBank/DDBJ databases">
        <title>30 novel species of actinomycetes from the DSMZ collection.</title>
        <authorList>
            <person name="Nouioui I."/>
        </authorList>
    </citation>
    <scope>NUCLEOTIDE SEQUENCE [LARGE SCALE GENOMIC DNA]</scope>
    <source>
        <strain evidence="11">DSM 41699</strain>
    </source>
</reference>
<feature type="region of interest" description="Disordered" evidence="7">
    <location>
        <begin position="464"/>
        <end position="499"/>
    </location>
</feature>
<comment type="subcellular location">
    <subcellularLocation>
        <location evidence="1">Cell membrane</location>
        <topology evidence="1">Multi-pass membrane protein</topology>
    </subcellularLocation>
</comment>
<evidence type="ECO:0000256" key="7">
    <source>
        <dbReference type="SAM" id="MobiDB-lite"/>
    </source>
</evidence>
<keyword evidence="6" id="KW-0046">Antibiotic resistance</keyword>
<organism evidence="10 11">
    <name type="scientific">Streptomyces gibsoniae</name>
    <dbReference type="NCBI Taxonomy" id="3075529"/>
    <lineage>
        <taxon>Bacteria</taxon>
        <taxon>Bacillati</taxon>
        <taxon>Actinomycetota</taxon>
        <taxon>Actinomycetes</taxon>
        <taxon>Kitasatosporales</taxon>
        <taxon>Streptomycetaceae</taxon>
        <taxon>Streptomyces</taxon>
    </lineage>
</organism>
<feature type="transmembrane region" description="Helical" evidence="8">
    <location>
        <begin position="268"/>
        <end position="288"/>
    </location>
</feature>
<feature type="transmembrane region" description="Helical" evidence="8">
    <location>
        <begin position="81"/>
        <end position="102"/>
    </location>
</feature>
<feature type="transmembrane region" description="Helical" evidence="8">
    <location>
        <begin position="138"/>
        <end position="156"/>
    </location>
</feature>
<dbReference type="PANTHER" id="PTHR42718:SF9">
    <property type="entry name" value="MAJOR FACILITATOR SUPERFAMILY MULTIDRUG TRANSPORTER MFSC"/>
    <property type="match status" value="1"/>
</dbReference>
<dbReference type="Gene3D" id="1.20.1250.20">
    <property type="entry name" value="MFS general substrate transporter like domains"/>
    <property type="match status" value="1"/>
</dbReference>
<dbReference type="Gene3D" id="1.20.1720.10">
    <property type="entry name" value="Multidrug resistance protein D"/>
    <property type="match status" value="1"/>
</dbReference>
<feature type="transmembrane region" description="Helical" evidence="8">
    <location>
        <begin position="199"/>
        <end position="218"/>
    </location>
</feature>
<keyword evidence="4 8" id="KW-1133">Transmembrane helix</keyword>
<evidence type="ECO:0000256" key="4">
    <source>
        <dbReference type="ARBA" id="ARBA00022989"/>
    </source>
</evidence>
<dbReference type="Pfam" id="PF07690">
    <property type="entry name" value="MFS_1"/>
    <property type="match status" value="1"/>
</dbReference>
<feature type="transmembrane region" description="Helical" evidence="8">
    <location>
        <begin position="366"/>
        <end position="392"/>
    </location>
</feature>
<dbReference type="PROSITE" id="PS50850">
    <property type="entry name" value="MFS"/>
    <property type="match status" value="1"/>
</dbReference>
<comment type="caution">
    <text evidence="10">The sequence shown here is derived from an EMBL/GenBank/DDBJ whole genome shotgun (WGS) entry which is preliminary data.</text>
</comment>
<dbReference type="InterPro" id="IPR036259">
    <property type="entry name" value="MFS_trans_sf"/>
</dbReference>
<feature type="transmembrane region" description="Helical" evidence="8">
    <location>
        <begin position="334"/>
        <end position="354"/>
    </location>
</feature>
<evidence type="ECO:0000256" key="3">
    <source>
        <dbReference type="ARBA" id="ARBA00022692"/>
    </source>
</evidence>
<dbReference type="RefSeq" id="WP_311696917.1">
    <property type="nucleotide sequence ID" value="NZ_JAVREY010000024.1"/>
</dbReference>
<gene>
    <name evidence="10" type="ORF">RM764_20995</name>
</gene>
<feature type="transmembrane region" description="Helical" evidence="8">
    <location>
        <begin position="300"/>
        <end position="322"/>
    </location>
</feature>
<evidence type="ECO:0000259" key="9">
    <source>
        <dbReference type="PROSITE" id="PS50850"/>
    </source>
</evidence>
<dbReference type="PANTHER" id="PTHR42718">
    <property type="entry name" value="MAJOR FACILITATOR SUPERFAMILY MULTIDRUG TRANSPORTER MFSC"/>
    <property type="match status" value="1"/>
</dbReference>
<feature type="domain" description="Major facilitator superfamily (MFS) profile" evidence="9">
    <location>
        <begin position="13"/>
        <end position="463"/>
    </location>
</feature>
<dbReference type="Proteomes" id="UP001183809">
    <property type="component" value="Unassembled WGS sequence"/>
</dbReference>
<accession>A0ABU2TWW7</accession>
<name>A0ABU2TWW7_9ACTN</name>
<evidence type="ECO:0000256" key="6">
    <source>
        <dbReference type="ARBA" id="ARBA00023251"/>
    </source>
</evidence>